<evidence type="ECO:0000256" key="3">
    <source>
        <dbReference type="ARBA" id="ARBA00022679"/>
    </source>
</evidence>
<evidence type="ECO:0000259" key="18">
    <source>
        <dbReference type="PROSITE" id="PS50013"/>
    </source>
</evidence>
<dbReference type="STRING" id="1676925.ENSPKIP00000018098"/>
<comment type="subcellular location">
    <subcellularLocation>
        <location evidence="1">Nucleus</location>
    </subcellularLocation>
</comment>
<keyword evidence="3" id="KW-0808">Transferase</keyword>
<evidence type="ECO:0000256" key="9">
    <source>
        <dbReference type="ARBA" id="ARBA00022801"/>
    </source>
</evidence>
<dbReference type="CDD" id="cd09274">
    <property type="entry name" value="RNase_HI_RT_Ty3"/>
    <property type="match status" value="1"/>
</dbReference>
<evidence type="ECO:0000256" key="14">
    <source>
        <dbReference type="ARBA" id="ARBA00023125"/>
    </source>
</evidence>
<protein>
    <recommendedName>
        <fullName evidence="16">Gypsy retrotransposon integrase-like protein 1</fullName>
    </recommendedName>
</protein>
<keyword evidence="14" id="KW-0238">DNA-binding</keyword>
<dbReference type="Proteomes" id="UP000261540">
    <property type="component" value="Unplaced"/>
</dbReference>
<dbReference type="Pfam" id="PF24626">
    <property type="entry name" value="SH3_Tf2-1"/>
    <property type="match status" value="1"/>
</dbReference>
<evidence type="ECO:0000313" key="20">
    <source>
        <dbReference type="Ensembl" id="ENSPKIP00000018098.1"/>
    </source>
</evidence>
<evidence type="ECO:0000256" key="12">
    <source>
        <dbReference type="ARBA" id="ARBA00022918"/>
    </source>
</evidence>
<dbReference type="InterPro" id="IPR012337">
    <property type="entry name" value="RNaseH-like_sf"/>
</dbReference>
<dbReference type="GeneTree" id="ENSGT01060000248608"/>
<dbReference type="SUPFAM" id="SSF56672">
    <property type="entry name" value="DNA/RNA polymerases"/>
    <property type="match status" value="1"/>
</dbReference>
<feature type="compositionally biased region" description="Gly residues" evidence="17">
    <location>
        <begin position="585"/>
        <end position="597"/>
    </location>
</feature>
<dbReference type="GO" id="GO:0003964">
    <property type="term" value="F:RNA-directed DNA polymerase activity"/>
    <property type="evidence" value="ECO:0007669"/>
    <property type="project" value="UniProtKB-KW"/>
</dbReference>
<dbReference type="GO" id="GO:0005634">
    <property type="term" value="C:nucleus"/>
    <property type="evidence" value="ECO:0007669"/>
    <property type="project" value="UniProtKB-SubCell"/>
</dbReference>
<dbReference type="Pfam" id="PF00385">
    <property type="entry name" value="Chromo"/>
    <property type="match status" value="1"/>
</dbReference>
<organism evidence="20 21">
    <name type="scientific">Paramormyrops kingsleyae</name>
    <dbReference type="NCBI Taxonomy" id="1676925"/>
    <lineage>
        <taxon>Eukaryota</taxon>
        <taxon>Metazoa</taxon>
        <taxon>Chordata</taxon>
        <taxon>Craniata</taxon>
        <taxon>Vertebrata</taxon>
        <taxon>Euteleostomi</taxon>
        <taxon>Actinopterygii</taxon>
        <taxon>Neopterygii</taxon>
        <taxon>Teleostei</taxon>
        <taxon>Osteoglossocephala</taxon>
        <taxon>Osteoglossomorpha</taxon>
        <taxon>Osteoglossiformes</taxon>
        <taxon>Mormyridae</taxon>
        <taxon>Paramormyrops</taxon>
    </lineage>
</organism>
<evidence type="ECO:0000256" key="8">
    <source>
        <dbReference type="ARBA" id="ARBA00022759"/>
    </source>
</evidence>
<evidence type="ECO:0000313" key="21">
    <source>
        <dbReference type="Proteomes" id="UP000261540"/>
    </source>
</evidence>
<reference evidence="20" key="1">
    <citation type="submission" date="2025-08" db="UniProtKB">
        <authorList>
            <consortium name="Ensembl"/>
        </authorList>
    </citation>
    <scope>IDENTIFICATION</scope>
</reference>
<dbReference type="PANTHER" id="PTHR37984:SF15">
    <property type="entry name" value="INTEGRASE CATALYTIC DOMAIN-CONTAINING PROTEIN"/>
    <property type="match status" value="1"/>
</dbReference>
<evidence type="ECO:0000256" key="7">
    <source>
        <dbReference type="ARBA" id="ARBA00022750"/>
    </source>
</evidence>
<evidence type="ECO:0000256" key="10">
    <source>
        <dbReference type="ARBA" id="ARBA00022842"/>
    </source>
</evidence>
<sequence>MTRCTPVPFFSRKLSAAERNYDIGNRELLAVKLALEEWRHWLEGTTDPFLVLTDHKNLAYLRIAKRLNARQARWSLFFARFHFLFSFRPGAKNGKPDALSRQFEGETRNDDPGPILPPSRFIGAVAWGIEEAVQAVQRFFRPPAGGPPNRLYVPKFLRSRTLQWGHASLLACHPGVRGTVALLKQRFWWPTMLRDVRSYIAACQVCARNKTPSRSPAGLLQPLPVPRRPWSHIAVDFVTGLPLSAGNTGVLTVVDQFSKAVHFIPIPKLPSASETALLLVDNVFKLHGLPTNIVSDRGPQFVSRFWQEFCKLLGTTASLSSGFHPQTNGQTERANQDLERMLHCLASDSPSSWSKYLSWIEYAHNSLPVSATGLSPFQCYLGYQPPLFPALEEEVTVPAVHRFLQRCRHTWRLARSSLLQSRARMERYANKRRPRAPVYRVGQKVWLSTRYLPLHVQSHKLAPHFAGPFPVSKVVSPSVLRLQLPRSMRRVHPAFHVSLLRPHATSPLASPSLPPPPPQLVNGGQVFTVRRLLDARRRGRGLQYLVDWEGYGPEERSWVPARFVLDPSLIADLHCRRPDLPSRPPGGGRRGGGYCHG</sequence>
<keyword evidence="9" id="KW-0378">Hydrolase</keyword>
<dbReference type="GO" id="GO:0003677">
    <property type="term" value="F:DNA binding"/>
    <property type="evidence" value="ECO:0007669"/>
    <property type="project" value="UniProtKB-KW"/>
</dbReference>
<feature type="domain" description="Integrase catalytic" evidence="19">
    <location>
        <begin position="225"/>
        <end position="384"/>
    </location>
</feature>
<dbReference type="FunFam" id="3.30.420.10:FF:000032">
    <property type="entry name" value="Retrovirus-related Pol polyprotein from transposon 297-like Protein"/>
    <property type="match status" value="1"/>
</dbReference>
<evidence type="ECO:0000259" key="19">
    <source>
        <dbReference type="PROSITE" id="PS50994"/>
    </source>
</evidence>
<evidence type="ECO:0000256" key="11">
    <source>
        <dbReference type="ARBA" id="ARBA00022908"/>
    </source>
</evidence>
<dbReference type="InterPro" id="IPR016197">
    <property type="entry name" value="Chromo-like_dom_sf"/>
</dbReference>
<keyword evidence="7" id="KW-0064">Aspartyl protease</keyword>
<keyword evidence="4" id="KW-0548">Nucleotidyltransferase</keyword>
<evidence type="ECO:0000256" key="13">
    <source>
        <dbReference type="ARBA" id="ARBA00022932"/>
    </source>
</evidence>
<dbReference type="InterPro" id="IPR036397">
    <property type="entry name" value="RNaseH_sf"/>
</dbReference>
<dbReference type="InterPro" id="IPR056924">
    <property type="entry name" value="SH3_Tf2-1"/>
</dbReference>
<keyword evidence="15" id="KW-0233">DNA recombination</keyword>
<dbReference type="InterPro" id="IPR001584">
    <property type="entry name" value="Integrase_cat-core"/>
</dbReference>
<reference evidence="20" key="2">
    <citation type="submission" date="2025-09" db="UniProtKB">
        <authorList>
            <consortium name="Ensembl"/>
        </authorList>
    </citation>
    <scope>IDENTIFICATION</scope>
</reference>
<dbReference type="InterPro" id="IPR023780">
    <property type="entry name" value="Chromo_domain"/>
</dbReference>
<dbReference type="GO" id="GO:0004190">
    <property type="term" value="F:aspartic-type endopeptidase activity"/>
    <property type="evidence" value="ECO:0007669"/>
    <property type="project" value="UniProtKB-KW"/>
</dbReference>
<dbReference type="SUPFAM" id="SSF53098">
    <property type="entry name" value="Ribonuclease H-like"/>
    <property type="match status" value="1"/>
</dbReference>
<keyword evidence="5" id="KW-0540">Nuclease</keyword>
<dbReference type="Pfam" id="PF00665">
    <property type="entry name" value="rve"/>
    <property type="match status" value="1"/>
</dbReference>
<dbReference type="InterPro" id="IPR041588">
    <property type="entry name" value="Integrase_H2C2"/>
</dbReference>
<dbReference type="GO" id="GO:0006508">
    <property type="term" value="P:proteolysis"/>
    <property type="evidence" value="ECO:0007669"/>
    <property type="project" value="UniProtKB-KW"/>
</dbReference>
<dbReference type="GO" id="GO:0003887">
    <property type="term" value="F:DNA-directed DNA polymerase activity"/>
    <property type="evidence" value="ECO:0007669"/>
    <property type="project" value="UniProtKB-KW"/>
</dbReference>
<proteinExistence type="predicted"/>
<evidence type="ECO:0000256" key="15">
    <source>
        <dbReference type="ARBA" id="ARBA00023172"/>
    </source>
</evidence>
<dbReference type="GO" id="GO:0004519">
    <property type="term" value="F:endonuclease activity"/>
    <property type="evidence" value="ECO:0007669"/>
    <property type="project" value="UniProtKB-KW"/>
</dbReference>
<dbReference type="PROSITE" id="PS50994">
    <property type="entry name" value="INTEGRASE"/>
    <property type="match status" value="1"/>
</dbReference>
<dbReference type="Pfam" id="PF17917">
    <property type="entry name" value="RT_RNaseH"/>
    <property type="match status" value="1"/>
</dbReference>
<dbReference type="Pfam" id="PF17921">
    <property type="entry name" value="Integrase_H2C2"/>
    <property type="match status" value="1"/>
</dbReference>
<keyword evidence="10" id="KW-0460">Magnesium</keyword>
<dbReference type="SUPFAM" id="SSF54160">
    <property type="entry name" value="Chromo domain-like"/>
    <property type="match status" value="1"/>
</dbReference>
<feature type="region of interest" description="Disordered" evidence="17">
    <location>
        <begin position="576"/>
        <end position="597"/>
    </location>
</feature>
<evidence type="ECO:0000256" key="1">
    <source>
        <dbReference type="ARBA" id="ARBA00004123"/>
    </source>
</evidence>
<dbReference type="InterPro" id="IPR050951">
    <property type="entry name" value="Retrovirus_Pol_polyprotein"/>
</dbReference>
<keyword evidence="13" id="KW-0239">DNA-directed DNA polymerase</keyword>
<evidence type="ECO:0000256" key="4">
    <source>
        <dbReference type="ARBA" id="ARBA00022695"/>
    </source>
</evidence>
<keyword evidence="6" id="KW-0479">Metal-binding</keyword>
<evidence type="ECO:0000256" key="5">
    <source>
        <dbReference type="ARBA" id="ARBA00022722"/>
    </source>
</evidence>
<dbReference type="Gene3D" id="3.30.420.10">
    <property type="entry name" value="Ribonuclease H-like superfamily/Ribonuclease H"/>
    <property type="match status" value="1"/>
</dbReference>
<dbReference type="Gene3D" id="2.40.50.40">
    <property type="match status" value="1"/>
</dbReference>
<keyword evidence="12" id="KW-0695">RNA-directed DNA polymerase</keyword>
<dbReference type="PANTHER" id="PTHR37984">
    <property type="entry name" value="PROTEIN CBG26694"/>
    <property type="match status" value="1"/>
</dbReference>
<feature type="domain" description="Chromo" evidence="18">
    <location>
        <begin position="527"/>
        <end position="585"/>
    </location>
</feature>
<keyword evidence="8" id="KW-0255">Endonuclease</keyword>
<dbReference type="GO" id="GO:0006310">
    <property type="term" value="P:DNA recombination"/>
    <property type="evidence" value="ECO:0007669"/>
    <property type="project" value="UniProtKB-KW"/>
</dbReference>
<dbReference type="PROSITE" id="PS50013">
    <property type="entry name" value="CHROMO_2"/>
    <property type="match status" value="1"/>
</dbReference>
<name>A0A3B3RIC6_9TELE</name>
<keyword evidence="11" id="KW-0229">DNA integration</keyword>
<evidence type="ECO:0000256" key="2">
    <source>
        <dbReference type="ARBA" id="ARBA00022670"/>
    </source>
</evidence>
<feature type="region of interest" description="Disordered" evidence="17">
    <location>
        <begin position="93"/>
        <end position="114"/>
    </location>
</feature>
<dbReference type="InterPro" id="IPR000953">
    <property type="entry name" value="Chromo/chromo_shadow_dom"/>
</dbReference>
<dbReference type="GO" id="GO:0015074">
    <property type="term" value="P:DNA integration"/>
    <property type="evidence" value="ECO:0007669"/>
    <property type="project" value="UniProtKB-KW"/>
</dbReference>
<keyword evidence="2" id="KW-0645">Protease</keyword>
<dbReference type="InterPro" id="IPR041373">
    <property type="entry name" value="RT_RNaseH"/>
</dbReference>
<dbReference type="SMART" id="SM00298">
    <property type="entry name" value="CHROMO"/>
    <property type="match status" value="1"/>
</dbReference>
<dbReference type="InterPro" id="IPR043502">
    <property type="entry name" value="DNA/RNA_pol_sf"/>
</dbReference>
<dbReference type="Gene3D" id="1.10.340.70">
    <property type="match status" value="1"/>
</dbReference>
<evidence type="ECO:0000256" key="16">
    <source>
        <dbReference type="ARBA" id="ARBA00039658"/>
    </source>
</evidence>
<keyword evidence="21" id="KW-1185">Reference proteome</keyword>
<dbReference type="GO" id="GO:0046872">
    <property type="term" value="F:metal ion binding"/>
    <property type="evidence" value="ECO:0007669"/>
    <property type="project" value="UniProtKB-KW"/>
</dbReference>
<dbReference type="AlphaFoldDB" id="A0A3B3RIC6"/>
<evidence type="ECO:0000256" key="6">
    <source>
        <dbReference type="ARBA" id="ARBA00022723"/>
    </source>
</evidence>
<accession>A0A3B3RIC6</accession>
<evidence type="ECO:0000256" key="17">
    <source>
        <dbReference type="SAM" id="MobiDB-lite"/>
    </source>
</evidence>
<dbReference type="Ensembl" id="ENSPKIT00000042625.1">
    <property type="protein sequence ID" value="ENSPKIP00000018098.1"/>
    <property type="gene ID" value="ENSPKIG00000003788.1"/>
</dbReference>
<dbReference type="FunFam" id="1.10.340.70:FF:000001">
    <property type="entry name" value="Retrovirus-related Pol polyprotein from transposon gypsy-like Protein"/>
    <property type="match status" value="1"/>
</dbReference>